<keyword evidence="2" id="KW-1133">Transmembrane helix</keyword>
<evidence type="ECO:0000256" key="2">
    <source>
        <dbReference type="SAM" id="Phobius"/>
    </source>
</evidence>
<keyword evidence="4" id="KW-1185">Reference proteome</keyword>
<dbReference type="RefSeq" id="WP_097131493.1">
    <property type="nucleotide sequence ID" value="NZ_OCNH01000008.1"/>
</dbReference>
<keyword evidence="1" id="KW-0175">Coiled coil</keyword>
<feature type="transmembrane region" description="Helical" evidence="2">
    <location>
        <begin position="164"/>
        <end position="180"/>
    </location>
</feature>
<dbReference type="Proteomes" id="UP000219452">
    <property type="component" value="Unassembled WGS sequence"/>
</dbReference>
<protein>
    <submittedName>
        <fullName evidence="3">Uncharacterized protein</fullName>
    </submittedName>
</protein>
<reference evidence="4" key="1">
    <citation type="submission" date="2017-09" db="EMBL/GenBank/DDBJ databases">
        <authorList>
            <person name="Varghese N."/>
            <person name="Submissions S."/>
        </authorList>
    </citation>
    <scope>NUCLEOTIDE SEQUENCE [LARGE SCALE GENOMIC DNA]</scope>
    <source>
        <strain evidence="4">DSM 29961</strain>
    </source>
</reference>
<proteinExistence type="predicted"/>
<dbReference type="AlphaFoldDB" id="A0A286GT80"/>
<gene>
    <name evidence="3" type="ORF">SAMN06269250_6212</name>
</gene>
<organism evidence="3 4">
    <name type="scientific">Spirosoma fluviale</name>
    <dbReference type="NCBI Taxonomy" id="1597977"/>
    <lineage>
        <taxon>Bacteria</taxon>
        <taxon>Pseudomonadati</taxon>
        <taxon>Bacteroidota</taxon>
        <taxon>Cytophagia</taxon>
        <taxon>Cytophagales</taxon>
        <taxon>Cytophagaceae</taxon>
        <taxon>Spirosoma</taxon>
    </lineage>
</organism>
<evidence type="ECO:0000256" key="1">
    <source>
        <dbReference type="SAM" id="Coils"/>
    </source>
</evidence>
<keyword evidence="2" id="KW-0812">Transmembrane</keyword>
<evidence type="ECO:0000313" key="3">
    <source>
        <dbReference type="EMBL" id="SOD98743.1"/>
    </source>
</evidence>
<evidence type="ECO:0000313" key="4">
    <source>
        <dbReference type="Proteomes" id="UP000219452"/>
    </source>
</evidence>
<name>A0A286GT80_9BACT</name>
<accession>A0A286GT80</accession>
<dbReference type="OrthoDB" id="959491at2"/>
<sequence>MNTLSKHLFAALLGTAILSSCSRPVAYFQPSARESFKLTQTETAVAVAPVEAAQPVSAVSPVEVSMVAPATSVEAQLAQTKQAVKEVDAYVRNDNKLASNKKLTKRMERLNEMLATTSAKATVATNTASPKKMSLMERTMLKKMDKKIKNHVAPDQTKAMNSNVRLGIIIGIVGLLLLILGGGSVLGVIGGIGFVVGLVLVLLGIINS</sequence>
<keyword evidence="2" id="KW-0472">Membrane</keyword>
<dbReference type="PROSITE" id="PS51257">
    <property type="entry name" value="PROKAR_LIPOPROTEIN"/>
    <property type="match status" value="1"/>
</dbReference>
<feature type="coiled-coil region" evidence="1">
    <location>
        <begin position="93"/>
        <end position="120"/>
    </location>
</feature>
<feature type="transmembrane region" description="Helical" evidence="2">
    <location>
        <begin position="185"/>
        <end position="206"/>
    </location>
</feature>
<dbReference type="EMBL" id="OCNH01000008">
    <property type="protein sequence ID" value="SOD98743.1"/>
    <property type="molecule type" value="Genomic_DNA"/>
</dbReference>